<name>A0A0D2ID28_9EURO</name>
<accession>A0A0D2ID28</accession>
<dbReference type="AlphaFoldDB" id="A0A0D2ID28"/>
<reference evidence="3 4" key="1">
    <citation type="submission" date="2015-01" db="EMBL/GenBank/DDBJ databases">
        <title>The Genome Sequence of Rhinocladiella mackenzie CBS 650.93.</title>
        <authorList>
            <consortium name="The Broad Institute Genomics Platform"/>
            <person name="Cuomo C."/>
            <person name="de Hoog S."/>
            <person name="Gorbushina A."/>
            <person name="Stielow B."/>
            <person name="Teixiera M."/>
            <person name="Abouelleil A."/>
            <person name="Chapman S.B."/>
            <person name="Priest M."/>
            <person name="Young S.K."/>
            <person name="Wortman J."/>
            <person name="Nusbaum C."/>
            <person name="Birren B."/>
        </authorList>
    </citation>
    <scope>NUCLEOTIDE SEQUENCE [LARGE SCALE GENOMIC DNA]</scope>
    <source>
        <strain evidence="3 4">CBS 650.93</strain>
    </source>
</reference>
<feature type="region of interest" description="Disordered" evidence="1">
    <location>
        <begin position="39"/>
        <end position="83"/>
    </location>
</feature>
<dbReference type="HOGENOM" id="CLU_004184_7_1_1"/>
<dbReference type="VEuPathDB" id="FungiDB:Z518_07302"/>
<dbReference type="OrthoDB" id="4161734at2759"/>
<organism evidence="3 4">
    <name type="scientific">Rhinocladiella mackenziei CBS 650.93</name>
    <dbReference type="NCBI Taxonomy" id="1442369"/>
    <lineage>
        <taxon>Eukaryota</taxon>
        <taxon>Fungi</taxon>
        <taxon>Dikarya</taxon>
        <taxon>Ascomycota</taxon>
        <taxon>Pezizomycotina</taxon>
        <taxon>Eurotiomycetes</taxon>
        <taxon>Chaetothyriomycetidae</taxon>
        <taxon>Chaetothyriales</taxon>
        <taxon>Herpotrichiellaceae</taxon>
        <taxon>Rhinocladiella</taxon>
    </lineage>
</organism>
<dbReference type="Proteomes" id="UP000053617">
    <property type="component" value="Unassembled WGS sequence"/>
</dbReference>
<dbReference type="GeneID" id="25295373"/>
<keyword evidence="4" id="KW-1185">Reference proteome</keyword>
<dbReference type="InterPro" id="IPR052895">
    <property type="entry name" value="HetReg/Transcr_Mod"/>
</dbReference>
<dbReference type="PANTHER" id="PTHR24148:SF73">
    <property type="entry name" value="HET DOMAIN PROTEIN (AFU_ORTHOLOGUE AFUA_8G01020)"/>
    <property type="match status" value="1"/>
</dbReference>
<feature type="domain" description="Heterokaryon incompatibility" evidence="2">
    <location>
        <begin position="143"/>
        <end position="279"/>
    </location>
</feature>
<dbReference type="EMBL" id="KN847479">
    <property type="protein sequence ID" value="KIX03749.1"/>
    <property type="molecule type" value="Genomic_DNA"/>
</dbReference>
<sequence>MSFCWEADVTSDFGSISSLSANDDIETYVAIHESSAVPLTNGEGYEMSNSDGEAPVSKQEVQPPLASSSNKPGPEMGQKSDKVILARPVPVGRPSRPRFEHEPLKEKGEEIRILTILPNKSDNLSAPLECKIRHVSIEKARGYTALSYEWKTNVAKASILIHGATFAISDNLKHALLIMRHHGHEDMWVDAICINQRDEGEKSAQMKRMYEIYQQALEVAVWLGPAADRSNEIMDGLARISRTANHRLTLKELPAPAETEAIDKFLSRSYWERVWIVQEVAAGCSVQIYCGSKKVSWEYVAYLSDVWKEFRQGEGKLLLACTVCDIRASRIHYERKPKDTLQILSETRHSKATHDEDKVLGLLGLTSDWARYNTEIDCSQRPRDMCLSMTAGAITQSRSLDIILLGRKLASQKPFVRNGELLDNQRPLPSWCPDFVHFMPSRSEEAMISYLGNQGKRVFGKHRIRLSTTGSSTLRNVDFKLDLSAEVLQVRGLEIGLIKALGCAANEDAGHLNQDESEFQVRNRDDEAIYNALSRTLLMYDEEYDFYGESPTFLNWFTQGTYQSWFGEEDHRDVYSWFDNNEALMIHGKTMQERVEWGKKKWIGPRTFVRKVFELPQAVFQRRAQPISFFAEGHIVAAIRSALDEGLRLMTIDRHRRIGWATEGAMVNDKVFLLPGCTLPVILRPRANKGGYSLVGHAYVHGVMDNEVWSQVTSSQMLELVKIY</sequence>
<protein>
    <recommendedName>
        <fullName evidence="2">Heterokaryon incompatibility domain-containing protein</fullName>
    </recommendedName>
</protein>
<dbReference type="RefSeq" id="XP_013270885.1">
    <property type="nucleotide sequence ID" value="XM_013415431.1"/>
</dbReference>
<dbReference type="STRING" id="1442369.A0A0D2ID28"/>
<dbReference type="Pfam" id="PF26639">
    <property type="entry name" value="Het-6_barrel"/>
    <property type="match status" value="1"/>
</dbReference>
<evidence type="ECO:0000256" key="1">
    <source>
        <dbReference type="SAM" id="MobiDB-lite"/>
    </source>
</evidence>
<dbReference type="PANTHER" id="PTHR24148">
    <property type="entry name" value="ANKYRIN REPEAT DOMAIN-CONTAINING PROTEIN 39 HOMOLOG-RELATED"/>
    <property type="match status" value="1"/>
</dbReference>
<gene>
    <name evidence="3" type="ORF">Z518_07302</name>
</gene>
<evidence type="ECO:0000313" key="3">
    <source>
        <dbReference type="EMBL" id="KIX03749.1"/>
    </source>
</evidence>
<dbReference type="InterPro" id="IPR010730">
    <property type="entry name" value="HET"/>
</dbReference>
<evidence type="ECO:0000313" key="4">
    <source>
        <dbReference type="Proteomes" id="UP000053617"/>
    </source>
</evidence>
<evidence type="ECO:0000259" key="2">
    <source>
        <dbReference type="Pfam" id="PF06985"/>
    </source>
</evidence>
<dbReference type="Pfam" id="PF06985">
    <property type="entry name" value="HET"/>
    <property type="match status" value="1"/>
</dbReference>
<proteinExistence type="predicted"/>